<dbReference type="Proteomes" id="UP000295565">
    <property type="component" value="Unassembled WGS sequence"/>
</dbReference>
<proteinExistence type="predicted"/>
<keyword evidence="2" id="KW-1185">Reference proteome</keyword>
<name>A0A4R1KGT5_9GAMM</name>
<evidence type="ECO:0000313" key="2">
    <source>
        <dbReference type="Proteomes" id="UP000295565"/>
    </source>
</evidence>
<dbReference type="EMBL" id="SMGD01000001">
    <property type="protein sequence ID" value="TCK63965.1"/>
    <property type="molecule type" value="Genomic_DNA"/>
</dbReference>
<comment type="caution">
    <text evidence="1">The sequence shown here is derived from an EMBL/GenBank/DDBJ whole genome shotgun (WGS) entry which is preliminary data.</text>
</comment>
<dbReference type="OrthoDB" id="6904776at2"/>
<dbReference type="RefSeq" id="WP_131910963.1">
    <property type="nucleotide sequence ID" value="NZ_OU594967.1"/>
</dbReference>
<sequence>MPDYEQTLQEAALNFMCRHQAEYQHEDLLLFQSTIMFLRNTISAEQQLATRIVARAYREFSSCSKKPGYWLDRANSTANVAIIVDPDGVSHAIGLPLIVRQFIESPPKPRLLVVK</sequence>
<reference evidence="1 2" key="1">
    <citation type="submission" date="2019-03" db="EMBL/GenBank/DDBJ databases">
        <title>Genomic Encyclopedia of Type Strains, Phase IV (KMG-IV): sequencing the most valuable type-strain genomes for metagenomic binning, comparative biology and taxonomic classification.</title>
        <authorList>
            <person name="Goeker M."/>
        </authorList>
    </citation>
    <scope>NUCLEOTIDE SEQUENCE [LARGE SCALE GENOMIC DNA]</scope>
    <source>
        <strain evidence="1 2">DSM 18577</strain>
    </source>
</reference>
<gene>
    <name evidence="1" type="ORF">EV690_0079</name>
</gene>
<organism evidence="1 2">
    <name type="scientific">Celerinatantimonas diazotrophica</name>
    <dbReference type="NCBI Taxonomy" id="412034"/>
    <lineage>
        <taxon>Bacteria</taxon>
        <taxon>Pseudomonadati</taxon>
        <taxon>Pseudomonadota</taxon>
        <taxon>Gammaproteobacteria</taxon>
        <taxon>Celerinatantimonadaceae</taxon>
        <taxon>Celerinatantimonas</taxon>
    </lineage>
</organism>
<evidence type="ECO:0000313" key="1">
    <source>
        <dbReference type="EMBL" id="TCK63965.1"/>
    </source>
</evidence>
<protein>
    <submittedName>
        <fullName evidence="1">Uncharacterized protein</fullName>
    </submittedName>
</protein>
<accession>A0A4R1KGT5</accession>
<dbReference type="AlphaFoldDB" id="A0A4R1KGT5"/>